<accession>A0A0R1VJS9</accession>
<dbReference type="PIRSF" id="PIRSF021439">
    <property type="entry name" value="DUF972"/>
    <property type="match status" value="1"/>
</dbReference>
<keyword evidence="6" id="KW-0175">Coiled coil</keyword>
<dbReference type="GO" id="GO:0008156">
    <property type="term" value="P:negative regulation of DNA replication"/>
    <property type="evidence" value="ECO:0007669"/>
    <property type="project" value="UniProtKB-KW"/>
</dbReference>
<evidence type="ECO:0000256" key="5">
    <source>
        <dbReference type="ARBA" id="ARBA00022880"/>
    </source>
</evidence>
<evidence type="ECO:0000313" key="8">
    <source>
        <dbReference type="Proteomes" id="UP000051739"/>
    </source>
</evidence>
<dbReference type="GO" id="GO:0006260">
    <property type="term" value="P:DNA replication"/>
    <property type="evidence" value="ECO:0007669"/>
    <property type="project" value="UniProtKB-KW"/>
</dbReference>
<keyword evidence="1" id="KW-0963">Cytoplasm</keyword>
<keyword evidence="2" id="KW-0235">DNA replication</keyword>
<proteinExistence type="predicted"/>
<feature type="coiled-coil region" evidence="6">
    <location>
        <begin position="14"/>
        <end position="62"/>
    </location>
</feature>
<dbReference type="GO" id="GO:0046872">
    <property type="term" value="F:metal ion binding"/>
    <property type="evidence" value="ECO:0007669"/>
    <property type="project" value="UniProtKB-KW"/>
</dbReference>
<name>A0A0R1VJS9_9LACO</name>
<evidence type="ECO:0000313" key="7">
    <source>
        <dbReference type="EMBL" id="KRM03700.1"/>
    </source>
</evidence>
<evidence type="ECO:0000256" key="6">
    <source>
        <dbReference type="SAM" id="Coils"/>
    </source>
</evidence>
<evidence type="ECO:0000256" key="4">
    <source>
        <dbReference type="ARBA" id="ARBA00022833"/>
    </source>
</evidence>
<dbReference type="InterPro" id="IPR010377">
    <property type="entry name" value="YabA"/>
</dbReference>
<dbReference type="RefSeq" id="WP_056936551.1">
    <property type="nucleotide sequence ID" value="NZ_AZFN01000001.1"/>
</dbReference>
<reference evidence="7 8" key="1">
    <citation type="journal article" date="2015" name="Genome Announc.">
        <title>Expanding the biotechnology potential of lactobacilli through comparative genomics of 213 strains and associated genera.</title>
        <authorList>
            <person name="Sun Z."/>
            <person name="Harris H.M."/>
            <person name="McCann A."/>
            <person name="Guo C."/>
            <person name="Argimon S."/>
            <person name="Zhang W."/>
            <person name="Yang X."/>
            <person name="Jeffery I.B."/>
            <person name="Cooney J.C."/>
            <person name="Kagawa T.F."/>
            <person name="Liu W."/>
            <person name="Song Y."/>
            <person name="Salvetti E."/>
            <person name="Wrobel A."/>
            <person name="Rasinkangas P."/>
            <person name="Parkhill J."/>
            <person name="Rea M.C."/>
            <person name="O'Sullivan O."/>
            <person name="Ritari J."/>
            <person name="Douillard F.P."/>
            <person name="Paul Ross R."/>
            <person name="Yang R."/>
            <person name="Briner A.E."/>
            <person name="Felis G.E."/>
            <person name="de Vos W.M."/>
            <person name="Barrangou R."/>
            <person name="Klaenhammer T.R."/>
            <person name="Caufield P.W."/>
            <person name="Cui Y."/>
            <person name="Zhang H."/>
            <person name="O'Toole P.W."/>
        </authorList>
    </citation>
    <scope>NUCLEOTIDE SEQUENCE [LARGE SCALE GENOMIC DNA]</scope>
    <source>
        <strain evidence="7 8">DSM 16045</strain>
    </source>
</reference>
<dbReference type="EMBL" id="AZFN01000001">
    <property type="protein sequence ID" value="KRM03700.1"/>
    <property type="molecule type" value="Genomic_DNA"/>
</dbReference>
<keyword evidence="3" id="KW-0479">Metal-binding</keyword>
<dbReference type="AlphaFoldDB" id="A0A0R1VJS9"/>
<dbReference type="Proteomes" id="UP000051739">
    <property type="component" value="Unassembled WGS sequence"/>
</dbReference>
<organism evidence="7 8">
    <name type="scientific">Limosilactobacillus gastricus DSM 16045</name>
    <dbReference type="NCBI Taxonomy" id="1423749"/>
    <lineage>
        <taxon>Bacteria</taxon>
        <taxon>Bacillati</taxon>
        <taxon>Bacillota</taxon>
        <taxon>Bacilli</taxon>
        <taxon>Lactobacillales</taxon>
        <taxon>Lactobacillaceae</taxon>
        <taxon>Limosilactobacillus</taxon>
    </lineage>
</organism>
<sequence length="113" mass="13264">MTERVDKGNLYDRLNMITQQTKALVENMEILQEQMNSVLKENAELTIENNHLREMLAQQNVKADEGLSDSRKNLQKLYQEGFHVCNEYYGKRLEDDESCTFCLDVIFNDQRGK</sequence>
<keyword evidence="8" id="KW-1185">Reference proteome</keyword>
<dbReference type="Pfam" id="PF06156">
    <property type="entry name" value="YabA"/>
    <property type="match status" value="1"/>
</dbReference>
<evidence type="ECO:0000256" key="3">
    <source>
        <dbReference type="ARBA" id="ARBA00022723"/>
    </source>
</evidence>
<evidence type="ECO:0000256" key="1">
    <source>
        <dbReference type="ARBA" id="ARBA00022490"/>
    </source>
</evidence>
<comment type="caution">
    <text evidence="7">The sequence shown here is derived from an EMBL/GenBank/DDBJ whole genome shotgun (WGS) entry which is preliminary data.</text>
</comment>
<dbReference type="PATRIC" id="fig|1423749.3.peg.70"/>
<keyword evidence="5" id="KW-0236">DNA replication inhibitor</keyword>
<evidence type="ECO:0000256" key="2">
    <source>
        <dbReference type="ARBA" id="ARBA00022705"/>
    </source>
</evidence>
<keyword evidence="4" id="KW-0862">Zinc</keyword>
<protein>
    <submittedName>
        <fullName evidence="7">Initiation-control protein yabA</fullName>
    </submittedName>
</protein>
<gene>
    <name evidence="7" type="ORF">FC60_GL000070</name>
</gene>